<evidence type="ECO:0000313" key="2">
    <source>
        <dbReference type="EMBL" id="ARM75581.1"/>
    </source>
</evidence>
<dbReference type="RefSeq" id="WP_148691352.1">
    <property type="nucleotide sequence ID" value="NZ_CP020477.1"/>
</dbReference>
<dbReference type="STRING" id="282676.B6F84_05710"/>
<dbReference type="KEGG" id="aman:B6F84_05710"/>
<dbReference type="EMBL" id="CP020477">
    <property type="protein sequence ID" value="ARM75581.1"/>
    <property type="molecule type" value="Genomic_DNA"/>
</dbReference>
<dbReference type="Proteomes" id="UP000193404">
    <property type="component" value="Chromosome"/>
</dbReference>
<dbReference type="AlphaFoldDB" id="A0A1W6JZ29"/>
<evidence type="ECO:0000256" key="1">
    <source>
        <dbReference type="SAM" id="Phobius"/>
    </source>
</evidence>
<keyword evidence="1" id="KW-0472">Membrane</keyword>
<name>A0A1W6JZ29_9CREN</name>
<dbReference type="GeneID" id="41590396"/>
<dbReference type="OrthoDB" id="36243at2157"/>
<evidence type="ECO:0000313" key="3">
    <source>
        <dbReference type="Proteomes" id="UP000193404"/>
    </source>
</evidence>
<reference evidence="2 3" key="1">
    <citation type="submission" date="2017-03" db="EMBL/GenBank/DDBJ databases">
        <title>Sulfur activation and transportation mechanism of thermophilic Archaea Acidianus manzaensis YN-25.</title>
        <authorList>
            <person name="Ma Y."/>
            <person name="Yang Y."/>
            <person name="Xia J."/>
        </authorList>
    </citation>
    <scope>NUCLEOTIDE SEQUENCE [LARGE SCALE GENOMIC DNA]</scope>
    <source>
        <strain evidence="2 3">YN-25</strain>
    </source>
</reference>
<gene>
    <name evidence="2" type="ORF">B6F84_05710</name>
</gene>
<keyword evidence="3" id="KW-1185">Reference proteome</keyword>
<feature type="transmembrane region" description="Helical" evidence="1">
    <location>
        <begin position="678"/>
        <end position="702"/>
    </location>
</feature>
<proteinExistence type="predicted"/>
<keyword evidence="1" id="KW-0812">Transmembrane</keyword>
<evidence type="ECO:0008006" key="4">
    <source>
        <dbReference type="Google" id="ProtNLM"/>
    </source>
</evidence>
<accession>A0A1W6JZ29</accession>
<organism evidence="2 3">
    <name type="scientific">Acidianus manzaensis</name>
    <dbReference type="NCBI Taxonomy" id="282676"/>
    <lineage>
        <taxon>Archaea</taxon>
        <taxon>Thermoproteota</taxon>
        <taxon>Thermoprotei</taxon>
        <taxon>Sulfolobales</taxon>
        <taxon>Sulfolobaceae</taxon>
        <taxon>Acidianus</taxon>
    </lineage>
</organism>
<keyword evidence="1" id="KW-1133">Transmembrane helix</keyword>
<protein>
    <recommendedName>
        <fullName evidence="4">Thermopsin</fullName>
    </recommendedName>
</protein>
<sequence>MGRHFTILVLVTIVITIALLSSVLNSQVNEHIHDKNSFHFVTHSISRNKANIAWHIRNSVESAYRDHDSILNKPSEKNYMYSKFLNVSFSYKVIGQNLPETPKIVLEFPNGTGIILTFSQNLTLKVPYNTEYYIQNIICLGNVRWDTNNITFGNITTSENIPIIYYEQDLVTFNYTAQGTGFSPPLVTYYYFGSLAFARTPATVWVDYNSSYSFPSIISTSNSEERWITSENTGIIKSPTKITVYYEKQYYISVSSSIPVFALVNSVNTTFSSGWYDEGTSIQIENITQYYNSTVRSVITSISPSSSFIVNSSETIKINSVIQYYISVVIFKSIFSNIDIEYNIYSTAINQPVSSIFPGLENTNYTVFALVNGVNTTFSSGWYDEGTSIQIENITQYYNSTVRSVITSISVIPSMHINYLMLSIPYNGSKFTVNGSVTVLIYTLTQYLITFHSPYGVSASIITPSGKTNEIFIPNGTSSIWVTPNSIIDINRISHIYINISTIPKFFGIIFLHNVTQIPSERIFVISVNPAFNISVTSPLNVSVNEVLQFYVNVTSKIPIKAIINGKETYLNSSWYNDSTRIFILTQYQISPTERYVIASYQLSYLVNKPLNIVIKIEKQYLVTINGVSKWYNAGSSIYLSAKLPFYESGEFEGTYKVPVNSFITVNRSITENLVTSLNFVILGGIIGILLITITLSLLLILSGKK</sequence>